<evidence type="ECO:0000313" key="1">
    <source>
        <dbReference type="EMBL" id="GCB92164.1"/>
    </source>
</evidence>
<dbReference type="EMBL" id="BHXC01000006">
    <property type="protein sequence ID" value="GCB92164.1"/>
    <property type="molecule type" value="Genomic_DNA"/>
</dbReference>
<dbReference type="AlphaFoldDB" id="A0A059VYV8"/>
<dbReference type="STRING" id="68570.DC74_4070"/>
<gene>
    <name evidence="1" type="ORF">SALB_04923</name>
</gene>
<dbReference type="RefSeq" id="WP_016577971.1">
    <property type="nucleotide sequence ID" value="NZ_BHXC01000006.1"/>
</dbReference>
<sequence>MTRISVPIEDLNETVKSLEDIGERINNTARLSDVGSKSDVGDSTLAESLAYFDHKWSEGHEKVQDNVKVFSENTKKIADAFTQTDDETVKALDESKKS</sequence>
<dbReference type="eggNOG" id="ENOG5031QN3">
    <property type="taxonomic scope" value="Bacteria"/>
</dbReference>
<evidence type="ECO:0000313" key="2">
    <source>
        <dbReference type="Proteomes" id="UP000288351"/>
    </source>
</evidence>
<proteinExistence type="predicted"/>
<protein>
    <submittedName>
        <fullName evidence="1">Uncharacterized protein</fullName>
    </submittedName>
</protein>
<name>A0A059VYV8_STRNR</name>
<reference evidence="1 2" key="1">
    <citation type="journal article" date="2019" name="Microbiol. Resour. Announc.">
        <title>Draft Genome Sequence of the Most Traditional epsilon-Poly-l-Lysine Producer, Streptomyces albulus NBRC14147.</title>
        <authorList>
            <person name="Yamanaka K."/>
            <person name="Hamano Y."/>
        </authorList>
    </citation>
    <scope>NUCLEOTIDE SEQUENCE [LARGE SCALE GENOMIC DNA]</scope>
    <source>
        <strain evidence="1 2">NBRC 14147</strain>
    </source>
</reference>
<dbReference type="Proteomes" id="UP000288351">
    <property type="component" value="Unassembled WGS sequence"/>
</dbReference>
<organism evidence="1 2">
    <name type="scientific">Streptomyces noursei</name>
    <name type="common">Streptomyces albulus</name>
    <dbReference type="NCBI Taxonomy" id="1971"/>
    <lineage>
        <taxon>Bacteria</taxon>
        <taxon>Bacillati</taxon>
        <taxon>Actinomycetota</taxon>
        <taxon>Actinomycetes</taxon>
        <taxon>Kitasatosporales</taxon>
        <taxon>Streptomycetaceae</taxon>
        <taxon>Streptomyces</taxon>
    </lineage>
</organism>
<comment type="caution">
    <text evidence="1">The sequence shown here is derived from an EMBL/GenBank/DDBJ whole genome shotgun (WGS) entry which is preliminary data.</text>
</comment>
<accession>A0A059VYV8</accession>